<keyword evidence="5 6" id="KW-0663">Pyridoxal phosphate</keyword>
<gene>
    <name evidence="6 9" type="primary">glyA</name>
    <name evidence="9" type="ORF">COU47_03575</name>
</gene>
<comment type="catalytic activity">
    <reaction evidence="6">
        <text>(6R)-5,10-methylene-5,6,7,8-tetrahydrofolate + glycine + H2O = (6S)-5,6,7,8-tetrahydrofolate + L-serine</text>
        <dbReference type="Rhea" id="RHEA:15481"/>
        <dbReference type="ChEBI" id="CHEBI:15377"/>
        <dbReference type="ChEBI" id="CHEBI:15636"/>
        <dbReference type="ChEBI" id="CHEBI:33384"/>
        <dbReference type="ChEBI" id="CHEBI:57305"/>
        <dbReference type="ChEBI" id="CHEBI:57453"/>
        <dbReference type="EC" id="2.1.2.1"/>
    </reaction>
</comment>
<dbReference type="InterPro" id="IPR049943">
    <property type="entry name" value="Ser_HO-MeTrfase-like"/>
</dbReference>
<dbReference type="PANTHER" id="PTHR11680:SF35">
    <property type="entry name" value="SERINE HYDROXYMETHYLTRANSFERASE 1"/>
    <property type="match status" value="1"/>
</dbReference>
<keyword evidence="9" id="KW-0489">Methyltransferase</keyword>
<evidence type="ECO:0000313" key="10">
    <source>
        <dbReference type="Proteomes" id="UP000231503"/>
    </source>
</evidence>
<keyword evidence="3 6" id="KW-0554">One-carbon metabolism</keyword>
<organism evidence="9 10">
    <name type="scientific">Candidatus Niyogibacteria bacterium CG10_big_fil_rev_8_21_14_0_10_46_36</name>
    <dbReference type="NCBI Taxonomy" id="1974726"/>
    <lineage>
        <taxon>Bacteria</taxon>
        <taxon>Candidatus Niyogiibacteriota</taxon>
    </lineage>
</organism>
<dbReference type="UniPathway" id="UPA00193"/>
<evidence type="ECO:0000259" key="8">
    <source>
        <dbReference type="Pfam" id="PF00464"/>
    </source>
</evidence>
<protein>
    <recommendedName>
        <fullName evidence="6">Serine hydroxymethyltransferase</fullName>
        <shortName evidence="6">SHMT</shortName>
        <shortName evidence="6">Serine methylase</shortName>
        <ecNumber evidence="6">2.1.2.1</ecNumber>
    </recommendedName>
</protein>
<dbReference type="UniPathway" id="UPA00288">
    <property type="reaction ID" value="UER01023"/>
</dbReference>
<evidence type="ECO:0000313" key="9">
    <source>
        <dbReference type="EMBL" id="PIR69442.1"/>
    </source>
</evidence>
<dbReference type="GO" id="GO:0032259">
    <property type="term" value="P:methylation"/>
    <property type="evidence" value="ECO:0007669"/>
    <property type="project" value="UniProtKB-KW"/>
</dbReference>
<dbReference type="GO" id="GO:0005737">
    <property type="term" value="C:cytoplasm"/>
    <property type="evidence" value="ECO:0007669"/>
    <property type="project" value="UniProtKB-SubCell"/>
</dbReference>
<dbReference type="AlphaFoldDB" id="A0A2H0TD10"/>
<dbReference type="PANTHER" id="PTHR11680">
    <property type="entry name" value="SERINE HYDROXYMETHYLTRANSFERASE"/>
    <property type="match status" value="1"/>
</dbReference>
<dbReference type="NCBIfam" id="NF000586">
    <property type="entry name" value="PRK00011.1"/>
    <property type="match status" value="1"/>
</dbReference>
<dbReference type="GO" id="GO:0019264">
    <property type="term" value="P:glycine biosynthetic process from serine"/>
    <property type="evidence" value="ECO:0007669"/>
    <property type="project" value="UniProtKB-UniRule"/>
</dbReference>
<evidence type="ECO:0000256" key="2">
    <source>
        <dbReference type="ARBA" id="ARBA00006376"/>
    </source>
</evidence>
<name>A0A2H0TD10_9BACT</name>
<feature type="binding site" evidence="6">
    <location>
        <begin position="122"/>
        <end position="124"/>
    </location>
    <ligand>
        <name>(6S)-5,6,7,8-tetrahydrofolate</name>
        <dbReference type="ChEBI" id="CHEBI:57453"/>
    </ligand>
</feature>
<evidence type="ECO:0000256" key="7">
    <source>
        <dbReference type="PIRSR" id="PIRSR000412-50"/>
    </source>
</evidence>
<dbReference type="EMBL" id="PFCO01000008">
    <property type="protein sequence ID" value="PIR69442.1"/>
    <property type="molecule type" value="Genomic_DNA"/>
</dbReference>
<dbReference type="InterPro" id="IPR001085">
    <property type="entry name" value="Ser_HO-MeTrfase"/>
</dbReference>
<evidence type="ECO:0000256" key="1">
    <source>
        <dbReference type="ARBA" id="ARBA00001933"/>
    </source>
</evidence>
<dbReference type="InterPro" id="IPR015424">
    <property type="entry name" value="PyrdxlP-dep_Trfase"/>
</dbReference>
<dbReference type="GO" id="GO:0030170">
    <property type="term" value="F:pyridoxal phosphate binding"/>
    <property type="evidence" value="ECO:0007669"/>
    <property type="project" value="UniProtKB-UniRule"/>
</dbReference>
<dbReference type="InterPro" id="IPR039429">
    <property type="entry name" value="SHMT-like_dom"/>
</dbReference>
<comment type="pathway">
    <text evidence="6">Amino-acid biosynthesis; glycine biosynthesis; glycine from L-serine: step 1/1.</text>
</comment>
<dbReference type="Gene3D" id="3.90.1150.10">
    <property type="entry name" value="Aspartate Aminotransferase, domain 1"/>
    <property type="match status" value="1"/>
</dbReference>
<comment type="caution">
    <text evidence="9">The sequence shown here is derived from an EMBL/GenBank/DDBJ whole genome shotgun (WGS) entry which is preliminary data.</text>
</comment>
<feature type="domain" description="Serine hydroxymethyltransferase-like" evidence="8">
    <location>
        <begin position="2"/>
        <end position="381"/>
    </location>
</feature>
<keyword evidence="6" id="KW-0963">Cytoplasm</keyword>
<accession>A0A2H0TD10</accession>
<evidence type="ECO:0000256" key="4">
    <source>
        <dbReference type="ARBA" id="ARBA00022679"/>
    </source>
</evidence>
<dbReference type="Gene3D" id="3.40.640.10">
    <property type="entry name" value="Type I PLP-dependent aspartate aminotransferase-like (Major domain)"/>
    <property type="match status" value="1"/>
</dbReference>
<dbReference type="GO" id="GO:0035999">
    <property type="term" value="P:tetrahydrofolate interconversion"/>
    <property type="evidence" value="ECO:0007669"/>
    <property type="project" value="UniProtKB-UniRule"/>
</dbReference>
<keyword evidence="6" id="KW-0028">Amino-acid biosynthesis</keyword>
<evidence type="ECO:0000256" key="3">
    <source>
        <dbReference type="ARBA" id="ARBA00022563"/>
    </source>
</evidence>
<dbReference type="CDD" id="cd00378">
    <property type="entry name" value="SHMT"/>
    <property type="match status" value="1"/>
</dbReference>
<comment type="function">
    <text evidence="6">Catalyzes the reversible interconversion of serine and glycine with tetrahydrofolate (THF) serving as the one-carbon carrier. This reaction serves as the major source of one-carbon groups required for the biosynthesis of purines, thymidylate, methionine, and other important biomolecules. Also exhibits THF-independent aldolase activity toward beta-hydroxyamino acids, producing glycine and aldehydes, via a retro-aldol mechanism.</text>
</comment>
<feature type="site" description="Plays an important role in substrate specificity" evidence="6">
    <location>
        <position position="226"/>
    </location>
</feature>
<comment type="caution">
    <text evidence="6">Lacks conserved residue(s) required for the propagation of feature annotation.</text>
</comment>
<feature type="modified residue" description="N6-(pyridoxal phosphate)lysine" evidence="6 7">
    <location>
        <position position="227"/>
    </location>
</feature>
<keyword evidence="4 6" id="KW-0808">Transferase</keyword>
<dbReference type="HAMAP" id="MF_00051">
    <property type="entry name" value="SHMT"/>
    <property type="match status" value="1"/>
</dbReference>
<dbReference type="EC" id="2.1.2.1" evidence="6"/>
<dbReference type="GO" id="GO:0008168">
    <property type="term" value="F:methyltransferase activity"/>
    <property type="evidence" value="ECO:0007669"/>
    <property type="project" value="UniProtKB-KW"/>
</dbReference>
<comment type="cofactor">
    <cofactor evidence="1 6 7">
        <name>pyridoxal 5'-phosphate</name>
        <dbReference type="ChEBI" id="CHEBI:597326"/>
    </cofactor>
</comment>
<dbReference type="SUPFAM" id="SSF53383">
    <property type="entry name" value="PLP-dependent transferases"/>
    <property type="match status" value="1"/>
</dbReference>
<comment type="subcellular location">
    <subcellularLocation>
        <location evidence="6">Cytoplasm</location>
    </subcellularLocation>
</comment>
<dbReference type="PIRSF" id="PIRSF000412">
    <property type="entry name" value="SHMT"/>
    <property type="match status" value="1"/>
</dbReference>
<sequence>MNMKDKEIRILIQKEAKRQQDTIDLIASENYVSWDVREAAASVFTNKYSEGYPGERYYAGNRVVDELETLVMKRALKLFGASPNTWGVNVQALSGAPANFWAYFALARPGEKILAQAIDQGGHLTHGASVSHTAAIWKWAHYGVDAHTHRLDYDVVRKIAKKEKPKVIVAGASAYSRTINFKRFREIADEVGAYLLVDMSHIAGLVAGNAHPSPFPFADVVTSTTHKTLRGPRGALVFFRKEFEKSINASVFPKGQGGPHQHQTASIGVALYEAMQPSFKAYVRQTINNAQALAEAFKKLGHVIISGGTDNHLFLIDLSGVGVFGKEAQELLERAHIIVNMNSTPGDTRKPRDPSGIRLGTPAVTTRGMKEADMRVLAGYMDAVLKKKKKPELVQKEVKKISLCFPVLR</sequence>
<dbReference type="Pfam" id="PF00464">
    <property type="entry name" value="SHMT"/>
    <property type="match status" value="1"/>
</dbReference>
<reference evidence="10" key="1">
    <citation type="submission" date="2017-09" db="EMBL/GenBank/DDBJ databases">
        <title>Depth-based differentiation of microbial function through sediment-hosted aquifers and enrichment of novel symbionts in the deep terrestrial subsurface.</title>
        <authorList>
            <person name="Probst A.J."/>
            <person name="Ladd B."/>
            <person name="Jarett J.K."/>
            <person name="Geller-Mcgrath D.E."/>
            <person name="Sieber C.M.K."/>
            <person name="Emerson J.B."/>
            <person name="Anantharaman K."/>
            <person name="Thomas B.C."/>
            <person name="Malmstrom R."/>
            <person name="Stieglmeier M."/>
            <person name="Klingl A."/>
            <person name="Woyke T."/>
            <person name="Ryan C.M."/>
            <person name="Banfield J.F."/>
        </authorList>
    </citation>
    <scope>NUCLEOTIDE SEQUENCE [LARGE SCALE GENOMIC DNA]</scope>
</reference>
<comment type="subunit">
    <text evidence="6">Homodimer.</text>
</comment>
<dbReference type="InterPro" id="IPR015422">
    <property type="entry name" value="PyrdxlP-dep_Trfase_small"/>
</dbReference>
<dbReference type="InterPro" id="IPR015421">
    <property type="entry name" value="PyrdxlP-dep_Trfase_major"/>
</dbReference>
<dbReference type="Proteomes" id="UP000231503">
    <property type="component" value="Unassembled WGS sequence"/>
</dbReference>
<evidence type="ECO:0000256" key="5">
    <source>
        <dbReference type="ARBA" id="ARBA00022898"/>
    </source>
</evidence>
<comment type="similarity">
    <text evidence="2 6">Belongs to the SHMT family.</text>
</comment>
<dbReference type="GO" id="GO:0004372">
    <property type="term" value="F:glycine hydroxymethyltransferase activity"/>
    <property type="evidence" value="ECO:0007669"/>
    <property type="project" value="UniProtKB-UniRule"/>
</dbReference>
<dbReference type="InterPro" id="IPR019798">
    <property type="entry name" value="Ser_HO-MeTrfase_PLP_BS"/>
</dbReference>
<evidence type="ECO:0000256" key="6">
    <source>
        <dbReference type="HAMAP-Rule" id="MF_00051"/>
    </source>
</evidence>
<proteinExistence type="inferred from homology"/>
<dbReference type="PROSITE" id="PS00096">
    <property type="entry name" value="SHMT"/>
    <property type="match status" value="1"/>
</dbReference>
<comment type="pathway">
    <text evidence="6">One-carbon metabolism; tetrahydrofolate interconversion.</text>
</comment>